<dbReference type="OrthoDB" id="1751259at2759"/>
<evidence type="ECO:0000313" key="4">
    <source>
        <dbReference type="Proteomes" id="UP000257109"/>
    </source>
</evidence>
<feature type="signal peptide" evidence="2">
    <location>
        <begin position="1"/>
        <end position="25"/>
    </location>
</feature>
<feature type="non-terminal residue" evidence="3">
    <location>
        <position position="1"/>
    </location>
</feature>
<evidence type="ECO:0000256" key="1">
    <source>
        <dbReference type="SAM" id="Phobius"/>
    </source>
</evidence>
<feature type="transmembrane region" description="Helical" evidence="1">
    <location>
        <begin position="74"/>
        <end position="98"/>
    </location>
</feature>
<keyword evidence="4" id="KW-1185">Reference proteome</keyword>
<keyword evidence="1" id="KW-1133">Transmembrane helix</keyword>
<evidence type="ECO:0000256" key="2">
    <source>
        <dbReference type="SAM" id="SignalP"/>
    </source>
</evidence>
<reference evidence="3" key="1">
    <citation type="submission" date="2018-05" db="EMBL/GenBank/DDBJ databases">
        <title>Draft genome of Mucuna pruriens seed.</title>
        <authorList>
            <person name="Nnadi N.E."/>
            <person name="Vos R."/>
            <person name="Hasami M.H."/>
            <person name="Devisetty U.K."/>
            <person name="Aguiy J.C."/>
        </authorList>
    </citation>
    <scope>NUCLEOTIDE SEQUENCE [LARGE SCALE GENOMIC DNA]</scope>
    <source>
        <strain evidence="3">JCA_2017</strain>
    </source>
</reference>
<keyword evidence="1" id="KW-0472">Membrane</keyword>
<dbReference type="AlphaFoldDB" id="A0A371EE51"/>
<dbReference type="EMBL" id="QJKJ01014437">
    <property type="protein sequence ID" value="RDX64328.1"/>
    <property type="molecule type" value="Genomic_DNA"/>
</dbReference>
<name>A0A371EE51_MUCPR</name>
<evidence type="ECO:0000313" key="3">
    <source>
        <dbReference type="EMBL" id="RDX64328.1"/>
    </source>
</evidence>
<keyword evidence="2" id="KW-0732">Signal</keyword>
<protein>
    <submittedName>
        <fullName evidence="3">Uncharacterized protein</fullName>
    </submittedName>
</protein>
<dbReference type="Pfam" id="PF08284">
    <property type="entry name" value="RVP_2"/>
    <property type="match status" value="1"/>
</dbReference>
<dbReference type="Proteomes" id="UP000257109">
    <property type="component" value="Unassembled WGS sequence"/>
</dbReference>
<keyword evidence="1" id="KW-0812">Transmembrane</keyword>
<feature type="chain" id="PRO_5016704968" evidence="2">
    <location>
        <begin position="26"/>
        <end position="106"/>
    </location>
</feature>
<accession>A0A371EE51</accession>
<comment type="caution">
    <text evidence="3">The sequence shown here is derived from an EMBL/GenBank/DDBJ whole genome shotgun (WGS) entry which is preliminary data.</text>
</comment>
<gene>
    <name evidence="3" type="ORF">CR513_57127</name>
</gene>
<proteinExistence type="predicted"/>
<organism evidence="3 4">
    <name type="scientific">Mucuna pruriens</name>
    <name type="common">Velvet bean</name>
    <name type="synonym">Dolichos pruriens</name>
    <dbReference type="NCBI Taxonomy" id="157652"/>
    <lineage>
        <taxon>Eukaryota</taxon>
        <taxon>Viridiplantae</taxon>
        <taxon>Streptophyta</taxon>
        <taxon>Embryophyta</taxon>
        <taxon>Tracheophyta</taxon>
        <taxon>Spermatophyta</taxon>
        <taxon>Magnoliopsida</taxon>
        <taxon>eudicotyledons</taxon>
        <taxon>Gunneridae</taxon>
        <taxon>Pentapetalae</taxon>
        <taxon>rosids</taxon>
        <taxon>fabids</taxon>
        <taxon>Fabales</taxon>
        <taxon>Fabaceae</taxon>
        <taxon>Papilionoideae</taxon>
        <taxon>50 kb inversion clade</taxon>
        <taxon>NPAAA clade</taxon>
        <taxon>indigoferoid/millettioid clade</taxon>
        <taxon>Phaseoleae</taxon>
        <taxon>Mucuna</taxon>
    </lineage>
</organism>
<sequence length="106" mass="11767">MPWFELYFLVSIGIVNLFQVPKARAHLEGSMRPIGSTTRSTKPIVVGRVFVISGAKASKFDNLISGKCDIAGNLFFVLFNLGATHSFISYLCCLIWALPIHYCRPS</sequence>